<dbReference type="GO" id="GO:0005737">
    <property type="term" value="C:cytoplasm"/>
    <property type="evidence" value="ECO:0007669"/>
    <property type="project" value="TreeGrafter"/>
</dbReference>
<dbReference type="Pfam" id="PF18265">
    <property type="entry name" value="Nas2_N"/>
    <property type="match status" value="1"/>
</dbReference>
<accession>A0A2H8TQR8</accession>
<dbReference type="PANTHER" id="PTHR12651:SF1">
    <property type="entry name" value="26S PROTEASOME NON-ATPASE REGULATORY SUBUNIT 9"/>
    <property type="match status" value="1"/>
</dbReference>
<dbReference type="OrthoDB" id="72325at2759"/>
<dbReference type="InterPro" id="IPR040815">
    <property type="entry name" value="Nas2_N"/>
</dbReference>
<dbReference type="Gene3D" id="6.10.140.1710">
    <property type="match status" value="1"/>
</dbReference>
<dbReference type="PANTHER" id="PTHR12651">
    <property type="entry name" value="26S PROTEASOME NON-ATPASE REGULATORY SUBUNIT 9"/>
    <property type="match status" value="1"/>
</dbReference>
<dbReference type="GO" id="GO:0070682">
    <property type="term" value="P:proteasome regulatory particle assembly"/>
    <property type="evidence" value="ECO:0007669"/>
    <property type="project" value="InterPro"/>
</dbReference>
<evidence type="ECO:0000313" key="2">
    <source>
        <dbReference type="EMBL" id="MBW16350.1"/>
    </source>
</evidence>
<keyword evidence="2" id="KW-0647">Proteasome</keyword>
<dbReference type="EMBL" id="GFXV01004545">
    <property type="protein sequence ID" value="MBW16350.1"/>
    <property type="molecule type" value="Transcribed_RNA"/>
</dbReference>
<sequence>MPSVIETTSITRKEVLDMMNEKEKLEQQLKSLGEVLESHGVGMSESLVDDQDFPRNDIDVYQIRLIRNRIICTRNDLKALMDRIEKSLNDYFAHRNHNESEEHIPNGNCSLKPDN</sequence>
<protein>
    <submittedName>
        <fullName evidence="2">26S proteasome non-ATPase regulatory subunit 9</fullName>
    </submittedName>
</protein>
<evidence type="ECO:0000259" key="1">
    <source>
        <dbReference type="Pfam" id="PF18265"/>
    </source>
</evidence>
<dbReference type="InterPro" id="IPR035269">
    <property type="entry name" value="PSMD9"/>
</dbReference>
<dbReference type="GO" id="GO:0005634">
    <property type="term" value="C:nucleus"/>
    <property type="evidence" value="ECO:0007669"/>
    <property type="project" value="TreeGrafter"/>
</dbReference>
<gene>
    <name evidence="2" type="primary">PSMD9</name>
</gene>
<dbReference type="AlphaFoldDB" id="A0A2H8TQR8"/>
<name>A0A2H8TQR8_9HEMI</name>
<feature type="domain" description="Nas2 N-terminal" evidence="1">
    <location>
        <begin position="17"/>
        <end position="93"/>
    </location>
</feature>
<dbReference type="GO" id="GO:0000502">
    <property type="term" value="C:proteasome complex"/>
    <property type="evidence" value="ECO:0007669"/>
    <property type="project" value="UniProtKB-KW"/>
</dbReference>
<organism evidence="2">
    <name type="scientific">Melanaphis sacchari</name>
    <dbReference type="NCBI Taxonomy" id="742174"/>
    <lineage>
        <taxon>Eukaryota</taxon>
        <taxon>Metazoa</taxon>
        <taxon>Ecdysozoa</taxon>
        <taxon>Arthropoda</taxon>
        <taxon>Hexapoda</taxon>
        <taxon>Insecta</taxon>
        <taxon>Pterygota</taxon>
        <taxon>Neoptera</taxon>
        <taxon>Paraneoptera</taxon>
        <taxon>Hemiptera</taxon>
        <taxon>Sternorrhyncha</taxon>
        <taxon>Aphidomorpha</taxon>
        <taxon>Aphidoidea</taxon>
        <taxon>Aphididae</taxon>
        <taxon>Aphidini</taxon>
        <taxon>Melanaphis</taxon>
    </lineage>
</organism>
<reference evidence="2" key="1">
    <citation type="submission" date="2017-10" db="EMBL/GenBank/DDBJ databases">
        <title>Transcriptome Assembly of Sugarcane Aphid Adults.</title>
        <authorList>
            <person name="Scully E.D."/>
            <person name="Palmer N.A."/>
            <person name="Geib S.M."/>
            <person name="Sarath G."/>
            <person name="Sattler S.E."/>
        </authorList>
    </citation>
    <scope>NUCLEOTIDE SEQUENCE</scope>
    <source>
        <tissue evidence="2">Whole body</tissue>
    </source>
</reference>
<proteinExistence type="predicted"/>